<dbReference type="Pfam" id="PF12999">
    <property type="entry name" value="PRKCSH-like"/>
    <property type="match status" value="2"/>
</dbReference>
<name>A0AAD9Z728_9LECA</name>
<evidence type="ECO:0000256" key="3">
    <source>
        <dbReference type="ARBA" id="ARBA00022824"/>
    </source>
</evidence>
<feature type="signal peptide" evidence="6">
    <location>
        <begin position="1"/>
        <end position="19"/>
    </location>
</feature>
<evidence type="ECO:0000259" key="7">
    <source>
        <dbReference type="PROSITE" id="PS51914"/>
    </source>
</evidence>
<evidence type="ECO:0000256" key="4">
    <source>
        <dbReference type="ARBA" id="ARBA00023157"/>
    </source>
</evidence>
<dbReference type="InterPro" id="IPR009011">
    <property type="entry name" value="Man6P_isomerase_rcpt-bd_dom_sf"/>
</dbReference>
<keyword evidence="9" id="KW-1185">Reference proteome</keyword>
<dbReference type="InterPro" id="IPR028146">
    <property type="entry name" value="PRKCSH_N"/>
</dbReference>
<gene>
    <name evidence="8" type="ORF">OEA41_004168</name>
</gene>
<accession>A0AAD9Z728</accession>
<evidence type="ECO:0000256" key="2">
    <source>
        <dbReference type="ARBA" id="ARBA00022729"/>
    </source>
</evidence>
<dbReference type="AlphaFoldDB" id="A0AAD9Z728"/>
<evidence type="ECO:0000256" key="5">
    <source>
        <dbReference type="SAM" id="Coils"/>
    </source>
</evidence>
<keyword evidence="3" id="KW-0256">Endoplasmic reticulum</keyword>
<dbReference type="SUPFAM" id="SSF50911">
    <property type="entry name" value="Mannose 6-phosphate receptor domain"/>
    <property type="match status" value="1"/>
</dbReference>
<dbReference type="GO" id="GO:0017177">
    <property type="term" value="C:glucosidase II complex"/>
    <property type="evidence" value="ECO:0007669"/>
    <property type="project" value="TreeGrafter"/>
</dbReference>
<dbReference type="EMBL" id="JASNWA010000008">
    <property type="protein sequence ID" value="KAK3172083.1"/>
    <property type="molecule type" value="Genomic_DNA"/>
</dbReference>
<dbReference type="PANTHER" id="PTHR12630:SF1">
    <property type="entry name" value="GLUCOSIDASE 2 SUBUNIT BETA"/>
    <property type="match status" value="1"/>
</dbReference>
<sequence>MRRLEVLLLSGIAARSILAAEAPRPRGVGPEFAKFYKYSDTFACISSPSIRLPIARLNDDFCDCPDGSDEPGTSACAHLSSLSPYTVGSTPIGHVNTTLALPGYYCKNKGHQPSYVPFTNVNDGVCDYQLCCDGSDEWAKVGGVKCEDKCKEIGKEWKKKDEQRQKSQSNAAKRRKELVAEAAKLRQEVEVKVQTLQTVIQGEELKVKGLEAALAEAERQERGRVVKKPGAGGKLSMLVQLAKDRIEELRESLVEVRNQRDTGKARIAELEAILTTFKEEYNPNFNDEGVKRAVRSWEDYAARDKPAVGDDAKDRDLDEIAKPDSETGAIKWSEWDEPEEGDVDVLYKIEAYLPVPVRDWIDQKLRDLRSLLIENGVLAPSTEAGSSKEMEDARNALNAAKDSLSNSQKQLGENNEDLGKDYGADDVFRALKGQCVSKDSGEYTYELCWLGETKQKSKKNSQQTTMGKFVSIDKVMVDDEVPPDGKGLGSGERVALRYENGQHCWNGPNRSTFVVLACAETDELWKVTEEEKCVYRMEVGTPAVCEMAEKKGDKPKDEL</sequence>
<dbReference type="PANTHER" id="PTHR12630">
    <property type="entry name" value="N-LINKED OLIGOSACCHARIDE PROCESSING"/>
    <property type="match status" value="1"/>
</dbReference>
<evidence type="ECO:0000256" key="6">
    <source>
        <dbReference type="SAM" id="SignalP"/>
    </source>
</evidence>
<dbReference type="InterPro" id="IPR039794">
    <property type="entry name" value="Gtb1-like"/>
</dbReference>
<feature type="chain" id="PRO_5041903675" description="Glucosidase 2 subunit beta" evidence="6">
    <location>
        <begin position="20"/>
        <end position="559"/>
    </location>
</feature>
<reference evidence="8" key="1">
    <citation type="submission" date="2022-11" db="EMBL/GenBank/DDBJ databases">
        <title>Chromosomal genome sequence assembly and mating type (MAT) locus characterization of the leprose asexual lichenized fungus Lepraria neglecta (Nyl.) Erichsen.</title>
        <authorList>
            <person name="Allen J.L."/>
            <person name="Pfeffer B."/>
        </authorList>
    </citation>
    <scope>NUCLEOTIDE SEQUENCE</scope>
    <source>
        <strain evidence="8">Allen 5258</strain>
    </source>
</reference>
<feature type="domain" description="MRH" evidence="7">
    <location>
        <begin position="433"/>
        <end position="547"/>
    </location>
</feature>
<keyword evidence="2 6" id="KW-0732">Signal</keyword>
<dbReference type="Pfam" id="PF13015">
    <property type="entry name" value="PRKCSH_1"/>
    <property type="match status" value="1"/>
</dbReference>
<dbReference type="PROSITE" id="PS51914">
    <property type="entry name" value="MRH"/>
    <property type="match status" value="1"/>
</dbReference>
<organism evidence="8 9">
    <name type="scientific">Lepraria neglecta</name>
    <dbReference type="NCBI Taxonomy" id="209136"/>
    <lineage>
        <taxon>Eukaryota</taxon>
        <taxon>Fungi</taxon>
        <taxon>Dikarya</taxon>
        <taxon>Ascomycota</taxon>
        <taxon>Pezizomycotina</taxon>
        <taxon>Lecanoromycetes</taxon>
        <taxon>OSLEUM clade</taxon>
        <taxon>Lecanoromycetidae</taxon>
        <taxon>Lecanorales</taxon>
        <taxon>Lecanorineae</taxon>
        <taxon>Stereocaulaceae</taxon>
        <taxon>Lepraria</taxon>
    </lineage>
</organism>
<dbReference type="InterPro" id="IPR044865">
    <property type="entry name" value="MRH_dom"/>
</dbReference>
<dbReference type="GO" id="GO:0006491">
    <property type="term" value="P:N-glycan processing"/>
    <property type="evidence" value="ECO:0007669"/>
    <property type="project" value="TreeGrafter"/>
</dbReference>
<comment type="caution">
    <text evidence="8">The sequence shown here is derived from an EMBL/GenBank/DDBJ whole genome shotgun (WGS) entry which is preliminary data.</text>
</comment>
<dbReference type="Proteomes" id="UP001276659">
    <property type="component" value="Unassembled WGS sequence"/>
</dbReference>
<evidence type="ECO:0000256" key="1">
    <source>
        <dbReference type="ARBA" id="ARBA00022387"/>
    </source>
</evidence>
<keyword evidence="5" id="KW-0175">Coiled coil</keyword>
<evidence type="ECO:0000313" key="9">
    <source>
        <dbReference type="Proteomes" id="UP001276659"/>
    </source>
</evidence>
<feature type="coiled-coil region" evidence="5">
    <location>
        <begin position="168"/>
        <end position="266"/>
    </location>
</feature>
<dbReference type="InterPro" id="IPR036607">
    <property type="entry name" value="PRKCSH"/>
</dbReference>
<protein>
    <recommendedName>
        <fullName evidence="1">Glucosidase 2 subunit beta</fullName>
    </recommendedName>
</protein>
<dbReference type="Gene3D" id="2.70.130.10">
    <property type="entry name" value="Mannose-6-phosphate receptor binding domain"/>
    <property type="match status" value="1"/>
</dbReference>
<keyword evidence="4" id="KW-1015">Disulfide bond</keyword>
<evidence type="ECO:0000313" key="8">
    <source>
        <dbReference type="EMBL" id="KAK3172083.1"/>
    </source>
</evidence>
<proteinExistence type="predicted"/>